<sequence>MKMQTISTLRMSHKEWLKERKKSLGGSDMGAVLGLNKYRSPYTVWAEKTGRLGEEPENEAMRQGRDLEQYVASRFEEVSRMPVRRMNYLMRRNDCPHLHANIDRKVVGLNAGLECKTASALSLKRYEGGDFPESYYAQCVTYLAVTGWARWYLAVLVLGKGFYCYQITTTPTDDTPEWCESSVYVSPDEIEALKRCAADFWRDYIEADSPPPMDGMESTTETITSIYEGGGGEVELFGRESLIEQYQYLMSQKKIIEEDADTIKQQLMNDLGDNETGFCGRYTVNWKGQSRATFDAKAFAKDYPEMDLSSYYKTTNFRKFAVKEDKER</sequence>
<organism evidence="2">
    <name type="scientific">Siphoviridae sp. ctfhy6</name>
    <dbReference type="NCBI Taxonomy" id="2825597"/>
    <lineage>
        <taxon>Viruses</taxon>
        <taxon>Duplodnaviria</taxon>
        <taxon>Heunggongvirae</taxon>
        <taxon>Uroviricota</taxon>
        <taxon>Caudoviricetes</taxon>
    </lineage>
</organism>
<keyword evidence="2" id="KW-0378">Hydrolase</keyword>
<proteinExistence type="predicted"/>
<dbReference type="EMBL" id="BK016235">
    <property type="protein sequence ID" value="DAG03748.1"/>
    <property type="molecule type" value="Genomic_DNA"/>
</dbReference>
<protein>
    <submittedName>
        <fullName evidence="2">Exonuclease</fullName>
    </submittedName>
</protein>
<feature type="domain" description="YqaJ viral recombinase" evidence="1">
    <location>
        <begin position="15"/>
        <end position="147"/>
    </location>
</feature>
<dbReference type="InterPro" id="IPR011604">
    <property type="entry name" value="PDDEXK-like_dom_sf"/>
</dbReference>
<dbReference type="SUPFAM" id="SSF52980">
    <property type="entry name" value="Restriction endonuclease-like"/>
    <property type="match status" value="1"/>
</dbReference>
<reference evidence="2" key="1">
    <citation type="journal article" date="2021" name="Proc. Natl. Acad. Sci. U.S.A.">
        <title>A Catalog of Tens of Thousands of Viruses from Human Metagenomes Reveals Hidden Associations with Chronic Diseases.</title>
        <authorList>
            <person name="Tisza M.J."/>
            <person name="Buck C.B."/>
        </authorList>
    </citation>
    <scope>NUCLEOTIDE SEQUENCE</scope>
    <source>
        <strain evidence="2">Ctfhy6</strain>
    </source>
</reference>
<evidence type="ECO:0000313" key="2">
    <source>
        <dbReference type="EMBL" id="DAG03748.1"/>
    </source>
</evidence>
<dbReference type="InterPro" id="IPR019080">
    <property type="entry name" value="YqaJ_viral_recombinase"/>
</dbReference>
<dbReference type="InterPro" id="IPR017482">
    <property type="entry name" value="Lambda-type_endonuclease"/>
</dbReference>
<evidence type="ECO:0000259" key="1">
    <source>
        <dbReference type="Pfam" id="PF09588"/>
    </source>
</evidence>
<accession>A0A8S5VAK1</accession>
<dbReference type="Gene3D" id="3.90.320.10">
    <property type="match status" value="1"/>
</dbReference>
<keyword evidence="2" id="KW-0540">Nuclease</keyword>
<dbReference type="NCBIfam" id="TIGR03033">
    <property type="entry name" value="phage_rel_nuc"/>
    <property type="match status" value="1"/>
</dbReference>
<name>A0A8S5VAK1_9CAUD</name>
<dbReference type="Pfam" id="PF09588">
    <property type="entry name" value="YqaJ"/>
    <property type="match status" value="1"/>
</dbReference>
<dbReference type="InterPro" id="IPR011335">
    <property type="entry name" value="Restrct_endonuc-II-like"/>
</dbReference>
<keyword evidence="2" id="KW-0269">Exonuclease</keyword>
<dbReference type="GO" id="GO:0004527">
    <property type="term" value="F:exonuclease activity"/>
    <property type="evidence" value="ECO:0007669"/>
    <property type="project" value="UniProtKB-KW"/>
</dbReference>